<evidence type="ECO:0000313" key="3">
    <source>
        <dbReference type="Proteomes" id="UP000007796"/>
    </source>
</evidence>
<dbReference type="InterPro" id="IPR037171">
    <property type="entry name" value="NagB/RpiA_transferase-like"/>
</dbReference>
<dbReference type="EMBL" id="GL629769">
    <property type="protein sequence ID" value="EFX02823.1"/>
    <property type="molecule type" value="Genomic_DNA"/>
</dbReference>
<dbReference type="AlphaFoldDB" id="F0XGN1"/>
<keyword evidence="2" id="KW-0436">Ligase</keyword>
<proteinExistence type="predicted"/>
<sequence length="288" mass="31565">MRHATQTVSTRDSVPHRRSTGEKALTTISMSLVQGSAEHKAAIRAKVWATLRAVARPDSRFHYDFSRFIADFAGADVACDRLLALDCFQHSRTVFIAPDNCLGHLRERALQAGLCVLVTTYGICRGFWLLDPATIAPALFRYAATLDGMEHVGRPVSLQDLVDLQPAIGPIGLMVTGTGAINTRGVRFGKGHGFFDLEWAMLFARGLVRPHTVVAAVVHDCQLLDDDLRPEPFDTVCDLVITPTRVLHVGPVQKPTCGILWDRLQPNMLADIPPLQELQALEAQVVSA</sequence>
<organism evidence="3">
    <name type="scientific">Grosmannia clavigera (strain kw1407 / UAMH 11150)</name>
    <name type="common">Blue stain fungus</name>
    <name type="synonym">Graphiocladiella clavigera</name>
    <dbReference type="NCBI Taxonomy" id="655863"/>
    <lineage>
        <taxon>Eukaryota</taxon>
        <taxon>Fungi</taxon>
        <taxon>Dikarya</taxon>
        <taxon>Ascomycota</taxon>
        <taxon>Pezizomycotina</taxon>
        <taxon>Sordariomycetes</taxon>
        <taxon>Sordariomycetidae</taxon>
        <taxon>Ophiostomatales</taxon>
        <taxon>Ophiostomataceae</taxon>
        <taxon>Leptographium</taxon>
    </lineage>
</organism>
<dbReference type="HOGENOM" id="CLU_031500_2_0_1"/>
<dbReference type="Proteomes" id="UP000007796">
    <property type="component" value="Unassembled WGS sequence"/>
</dbReference>
<dbReference type="PANTHER" id="PTHR13017">
    <property type="entry name" value="5-FORMYLTETRAHYDROFOLATE CYCLO-LIGASE-RELATED"/>
    <property type="match status" value="1"/>
</dbReference>
<dbReference type="GeneID" id="25975776"/>
<dbReference type="Pfam" id="PF01812">
    <property type="entry name" value="5-FTHF_cyc-lig"/>
    <property type="match status" value="1"/>
</dbReference>
<dbReference type="eggNOG" id="KOG4410">
    <property type="taxonomic scope" value="Eukaryota"/>
</dbReference>
<name>F0XGN1_GROCL</name>
<protein>
    <submittedName>
        <fullName evidence="2">5-formyltetrahydrofolate cyclo-ligase</fullName>
    </submittedName>
</protein>
<dbReference type="InterPro" id="IPR002698">
    <property type="entry name" value="FTHF_cligase"/>
</dbReference>
<feature type="compositionally biased region" description="Polar residues" evidence="1">
    <location>
        <begin position="1"/>
        <end position="12"/>
    </location>
</feature>
<dbReference type="STRING" id="655863.F0XGN1"/>
<keyword evidence="3" id="KW-1185">Reference proteome</keyword>
<dbReference type="GO" id="GO:0005737">
    <property type="term" value="C:cytoplasm"/>
    <property type="evidence" value="ECO:0007669"/>
    <property type="project" value="TreeGrafter"/>
</dbReference>
<dbReference type="Gene3D" id="3.40.50.10420">
    <property type="entry name" value="NagB/RpiA/CoA transferase-like"/>
    <property type="match status" value="1"/>
</dbReference>
<dbReference type="RefSeq" id="XP_014172305.1">
    <property type="nucleotide sequence ID" value="XM_014316830.1"/>
</dbReference>
<dbReference type="InterPro" id="IPR024185">
    <property type="entry name" value="FTHF_cligase-like_sf"/>
</dbReference>
<evidence type="ECO:0000313" key="2">
    <source>
        <dbReference type="EMBL" id="EFX02823.1"/>
    </source>
</evidence>
<dbReference type="InParanoid" id="F0XGN1"/>
<dbReference type="SUPFAM" id="SSF100950">
    <property type="entry name" value="NagB/RpiA/CoA transferase-like"/>
    <property type="match status" value="1"/>
</dbReference>
<gene>
    <name evidence="2" type="ORF">CMQ_2752</name>
</gene>
<dbReference type="GO" id="GO:0016874">
    <property type="term" value="F:ligase activity"/>
    <property type="evidence" value="ECO:0007669"/>
    <property type="project" value="UniProtKB-KW"/>
</dbReference>
<dbReference type="PANTHER" id="PTHR13017:SF0">
    <property type="entry name" value="METHENYLTETRAHYDROFOLATE SYNTHASE DOMAIN-CONTAINING PROTEIN"/>
    <property type="match status" value="1"/>
</dbReference>
<dbReference type="OrthoDB" id="433414at2759"/>
<evidence type="ECO:0000256" key="1">
    <source>
        <dbReference type="SAM" id="MobiDB-lite"/>
    </source>
</evidence>
<feature type="region of interest" description="Disordered" evidence="1">
    <location>
        <begin position="1"/>
        <end position="20"/>
    </location>
</feature>
<accession>F0XGN1</accession>
<reference evidence="2 3" key="1">
    <citation type="journal article" date="2011" name="Proc. Natl. Acad. Sci. U.S.A.">
        <title>Genome and transcriptome analyses of the mountain pine beetle-fungal symbiont Grosmannia clavigera, a lodgepole pine pathogen.</title>
        <authorList>
            <person name="DiGuistini S."/>
            <person name="Wang Y."/>
            <person name="Liao N.Y."/>
            <person name="Taylor G."/>
            <person name="Tanguay P."/>
            <person name="Feau N."/>
            <person name="Henrissat B."/>
            <person name="Chan S.K."/>
            <person name="Hesse-Orce U."/>
            <person name="Alamouti S.M."/>
            <person name="Tsui C.K.M."/>
            <person name="Docking R.T."/>
            <person name="Levasseur A."/>
            <person name="Haridas S."/>
            <person name="Robertson G."/>
            <person name="Birol I."/>
            <person name="Holt R.A."/>
            <person name="Marra M.A."/>
            <person name="Hamelin R.C."/>
            <person name="Hirst M."/>
            <person name="Jones S.J.M."/>
            <person name="Bohlmann J."/>
            <person name="Breuil C."/>
        </authorList>
    </citation>
    <scope>NUCLEOTIDE SEQUENCE [LARGE SCALE GENOMIC DNA]</scope>
    <source>
        <strain evidence="3">kw1407 / UAMH 11150</strain>
    </source>
</reference>